<organism evidence="8 9">
    <name type="scientific">Lactobacillus helsingborgensis</name>
    <dbReference type="NCBI Taxonomy" id="1218494"/>
    <lineage>
        <taxon>Bacteria</taxon>
        <taxon>Bacillati</taxon>
        <taxon>Bacillota</taxon>
        <taxon>Bacilli</taxon>
        <taxon>Lactobacillales</taxon>
        <taxon>Lactobacillaceae</taxon>
        <taxon>Lactobacillus</taxon>
    </lineage>
</organism>
<evidence type="ECO:0000256" key="4">
    <source>
        <dbReference type="ARBA" id="ARBA00023125"/>
    </source>
</evidence>
<evidence type="ECO:0000259" key="7">
    <source>
        <dbReference type="PROSITE" id="PS51000"/>
    </source>
</evidence>
<evidence type="ECO:0000256" key="1">
    <source>
        <dbReference type="ARBA" id="ARBA00021390"/>
    </source>
</evidence>
<dbReference type="Pfam" id="PF00455">
    <property type="entry name" value="DeoRC"/>
    <property type="match status" value="1"/>
</dbReference>
<dbReference type="InterPro" id="IPR001034">
    <property type="entry name" value="DeoR_HTH"/>
</dbReference>
<evidence type="ECO:0000256" key="3">
    <source>
        <dbReference type="ARBA" id="ARBA00023015"/>
    </source>
</evidence>
<dbReference type="InterPro" id="IPR036390">
    <property type="entry name" value="WH_DNA-bd_sf"/>
</dbReference>
<name>A0A0F4M6A6_9LACO</name>
<dbReference type="InterPro" id="IPR037171">
    <property type="entry name" value="NagB/RpiA_transferase-like"/>
</dbReference>
<dbReference type="Pfam" id="PF08220">
    <property type="entry name" value="HTH_DeoR"/>
    <property type="match status" value="1"/>
</dbReference>
<dbReference type="InterPro" id="IPR036388">
    <property type="entry name" value="WH-like_DNA-bd_sf"/>
</dbReference>
<reference evidence="8" key="1">
    <citation type="submission" date="2021-09" db="EMBL/GenBank/DDBJ databases">
        <title>Lactobacillus species from Apis mellifera, Switzerland.</title>
        <authorList>
            <person name="Pfister J."/>
            <person name="Brown A."/>
            <person name="Neumann P."/>
            <person name="Collaud A."/>
            <person name="Retschnig G."/>
            <person name="Perreten V."/>
        </authorList>
    </citation>
    <scope>NUCLEOTIDE SEQUENCE</scope>
    <source>
        <strain evidence="8">IBH002</strain>
    </source>
</reference>
<dbReference type="EMBL" id="CP084389">
    <property type="protein sequence ID" value="UZX29849.1"/>
    <property type="molecule type" value="Genomic_DNA"/>
</dbReference>
<dbReference type="InterPro" id="IPR050313">
    <property type="entry name" value="Carb_Metab_HTH_regulators"/>
</dbReference>
<comment type="function">
    <text evidence="6">Repressor of the lactose catabolism operon. Galactose-6-phosphate is the inducer.</text>
</comment>
<dbReference type="SUPFAM" id="SSF100950">
    <property type="entry name" value="NagB/RpiA/CoA transferase-like"/>
    <property type="match status" value="1"/>
</dbReference>
<gene>
    <name evidence="8" type="ORF">LDX53_01020</name>
</gene>
<dbReference type="SMART" id="SM01134">
    <property type="entry name" value="DeoRC"/>
    <property type="match status" value="1"/>
</dbReference>
<dbReference type="InterPro" id="IPR014036">
    <property type="entry name" value="DeoR-like_C"/>
</dbReference>
<evidence type="ECO:0000313" key="9">
    <source>
        <dbReference type="Proteomes" id="UP001164557"/>
    </source>
</evidence>
<dbReference type="SMART" id="SM00420">
    <property type="entry name" value="HTH_DEOR"/>
    <property type="match status" value="1"/>
</dbReference>
<dbReference type="Proteomes" id="UP001164557">
    <property type="component" value="Chromosome"/>
</dbReference>
<dbReference type="GO" id="GO:0003677">
    <property type="term" value="F:DNA binding"/>
    <property type="evidence" value="ECO:0007669"/>
    <property type="project" value="UniProtKB-KW"/>
</dbReference>
<keyword evidence="2" id="KW-0678">Repressor</keyword>
<sequence>MYKDSRLQQIMNILNSVGKIKTSELATKIYVSQSTLRRDLVLLEKQNMISRKFGYVSLLGKANLEFPYSVREQENVKGKKYICEKAASFITNNMAVFLDSSSTTSFIPDYLFRKNKLVFITNGLLHAYKLSKLENVTLYTLGGHNPRSFGGTVGSDTIAQINNYNTNLAIVSFGSLLNDSVYITDKEQANFRLAMIANAKESLLLMDSSKFEQSDFIKASTLKIFKAIISDKKPPKDTIKYCNKHDIELIW</sequence>
<evidence type="ECO:0000313" key="8">
    <source>
        <dbReference type="EMBL" id="UZX29849.1"/>
    </source>
</evidence>
<keyword evidence="4 8" id="KW-0238">DNA-binding</keyword>
<keyword evidence="5" id="KW-0804">Transcription</keyword>
<dbReference type="Gene3D" id="3.40.50.1360">
    <property type="match status" value="1"/>
</dbReference>
<dbReference type="AlphaFoldDB" id="A0A0F4M6A6"/>
<dbReference type="OrthoDB" id="9798651at2"/>
<dbReference type="PANTHER" id="PTHR30363">
    <property type="entry name" value="HTH-TYPE TRANSCRIPTIONAL REGULATOR SRLR-RELATED"/>
    <property type="match status" value="1"/>
</dbReference>
<dbReference type="PANTHER" id="PTHR30363:SF4">
    <property type="entry name" value="GLYCEROL-3-PHOSPHATE REGULON REPRESSOR"/>
    <property type="match status" value="1"/>
</dbReference>
<feature type="domain" description="HTH deoR-type" evidence="7">
    <location>
        <begin position="3"/>
        <end position="58"/>
    </location>
</feature>
<dbReference type="KEGG" id="lhs:DLD54_01005"/>
<dbReference type="PROSITE" id="PS00894">
    <property type="entry name" value="HTH_DEOR_1"/>
    <property type="match status" value="1"/>
</dbReference>
<dbReference type="PROSITE" id="PS51000">
    <property type="entry name" value="HTH_DEOR_2"/>
    <property type="match status" value="1"/>
</dbReference>
<evidence type="ECO:0000256" key="2">
    <source>
        <dbReference type="ARBA" id="ARBA00022491"/>
    </source>
</evidence>
<dbReference type="SUPFAM" id="SSF46785">
    <property type="entry name" value="Winged helix' DNA-binding domain"/>
    <property type="match status" value="1"/>
</dbReference>
<dbReference type="Gene3D" id="1.10.10.10">
    <property type="entry name" value="Winged helix-like DNA-binding domain superfamily/Winged helix DNA-binding domain"/>
    <property type="match status" value="1"/>
</dbReference>
<dbReference type="InterPro" id="IPR018356">
    <property type="entry name" value="Tscrpt_reg_HTH_DeoR_CS"/>
</dbReference>
<evidence type="ECO:0000256" key="6">
    <source>
        <dbReference type="ARBA" id="ARBA00024937"/>
    </source>
</evidence>
<keyword evidence="9" id="KW-1185">Reference proteome</keyword>
<evidence type="ECO:0000256" key="5">
    <source>
        <dbReference type="ARBA" id="ARBA00023163"/>
    </source>
</evidence>
<accession>A0A0F4M6A6</accession>
<dbReference type="RefSeq" id="WP_046326622.1">
    <property type="nucleotide sequence ID" value="NZ_CP029544.1"/>
</dbReference>
<dbReference type="GO" id="GO:0003700">
    <property type="term" value="F:DNA-binding transcription factor activity"/>
    <property type="evidence" value="ECO:0007669"/>
    <property type="project" value="InterPro"/>
</dbReference>
<protein>
    <recommendedName>
        <fullName evidence="1">Lactose phosphotransferase system repressor</fullName>
    </recommendedName>
</protein>
<keyword evidence="3" id="KW-0805">Transcription regulation</keyword>
<proteinExistence type="predicted"/>